<dbReference type="Proteomes" id="UP000008370">
    <property type="component" value="Unassembled WGS sequence"/>
</dbReference>
<protein>
    <submittedName>
        <fullName evidence="1">Uncharacterized protein</fullName>
    </submittedName>
</protein>
<evidence type="ECO:0000313" key="2">
    <source>
        <dbReference type="Proteomes" id="UP000008370"/>
    </source>
</evidence>
<name>K5VZK2_PHACS</name>
<accession>K5VZK2</accession>
<reference evidence="1 2" key="1">
    <citation type="journal article" date="2012" name="BMC Genomics">
        <title>Comparative genomics of the white-rot fungi, Phanerochaete carnosa and P. chrysosporium, to elucidate the genetic basis of the distinct wood types they colonize.</title>
        <authorList>
            <person name="Suzuki H."/>
            <person name="MacDonald J."/>
            <person name="Syed K."/>
            <person name="Salamov A."/>
            <person name="Hori C."/>
            <person name="Aerts A."/>
            <person name="Henrissat B."/>
            <person name="Wiebenga A."/>
            <person name="vanKuyk P.A."/>
            <person name="Barry K."/>
            <person name="Lindquist E."/>
            <person name="LaButti K."/>
            <person name="Lapidus A."/>
            <person name="Lucas S."/>
            <person name="Coutinho P."/>
            <person name="Gong Y."/>
            <person name="Samejima M."/>
            <person name="Mahadevan R."/>
            <person name="Abou-Zaid M."/>
            <person name="de Vries R.P."/>
            <person name="Igarashi K."/>
            <person name="Yadav J.S."/>
            <person name="Grigoriev I.V."/>
            <person name="Master E.R."/>
        </authorList>
    </citation>
    <scope>NUCLEOTIDE SEQUENCE [LARGE SCALE GENOMIC DNA]</scope>
    <source>
        <strain evidence="1 2">HHB-10118-sp</strain>
    </source>
</reference>
<gene>
    <name evidence="1" type="ORF">PHACADRAFT_254470</name>
</gene>
<dbReference type="HOGENOM" id="CLU_1993425_0_0_1"/>
<dbReference type="AlphaFoldDB" id="K5VZK2"/>
<dbReference type="EMBL" id="JH930471">
    <property type="protein sequence ID" value="EKM57008.1"/>
    <property type="molecule type" value="Genomic_DNA"/>
</dbReference>
<dbReference type="InParanoid" id="K5VZK2"/>
<proteinExistence type="predicted"/>
<organism evidence="1 2">
    <name type="scientific">Phanerochaete carnosa (strain HHB-10118-sp)</name>
    <name type="common">White-rot fungus</name>
    <name type="synonym">Peniophora carnosa</name>
    <dbReference type="NCBI Taxonomy" id="650164"/>
    <lineage>
        <taxon>Eukaryota</taxon>
        <taxon>Fungi</taxon>
        <taxon>Dikarya</taxon>
        <taxon>Basidiomycota</taxon>
        <taxon>Agaricomycotina</taxon>
        <taxon>Agaricomycetes</taxon>
        <taxon>Polyporales</taxon>
        <taxon>Phanerochaetaceae</taxon>
        <taxon>Phanerochaete</taxon>
    </lineage>
</organism>
<sequence length="125" mass="14712">MSNRDLCMRKWINERIYAGHVPYMNLRERDDKAMSQRSIQASIYKPHMIGLLSRVLVRPALKAGSRHRGYHIRGQLAVLSMRMLKQMCMVRKEGETHPDWLQVVGERIHQGRTYAGARDQVPEWR</sequence>
<evidence type="ECO:0000313" key="1">
    <source>
        <dbReference type="EMBL" id="EKM57008.1"/>
    </source>
</evidence>
<dbReference type="GeneID" id="18916076"/>
<dbReference type="RefSeq" id="XP_007394837.1">
    <property type="nucleotide sequence ID" value="XM_007394775.1"/>
</dbReference>
<dbReference type="KEGG" id="pco:PHACADRAFT_254470"/>
<keyword evidence="2" id="KW-1185">Reference proteome</keyword>